<dbReference type="InterPro" id="IPR050090">
    <property type="entry name" value="Tyrosine_recombinase_XerCD"/>
</dbReference>
<dbReference type="Proteomes" id="UP000095706">
    <property type="component" value="Unassembled WGS sequence"/>
</dbReference>
<dbReference type="PROSITE" id="PS51900">
    <property type="entry name" value="CB"/>
    <property type="match status" value="1"/>
</dbReference>
<dbReference type="Pfam" id="PF14657">
    <property type="entry name" value="Arm-DNA-bind_4"/>
    <property type="match status" value="1"/>
</dbReference>
<dbReference type="InterPro" id="IPR028259">
    <property type="entry name" value="AP2-like_int_N"/>
</dbReference>
<evidence type="ECO:0000256" key="2">
    <source>
        <dbReference type="ARBA" id="ARBA00008857"/>
    </source>
</evidence>
<evidence type="ECO:0000256" key="6">
    <source>
        <dbReference type="PROSITE-ProRule" id="PRU01248"/>
    </source>
</evidence>
<dbReference type="Pfam" id="PF14659">
    <property type="entry name" value="Phage_int_SAM_3"/>
    <property type="match status" value="1"/>
</dbReference>
<keyword evidence="4 6" id="KW-0238">DNA-binding</keyword>
<dbReference type="GO" id="GO:0006310">
    <property type="term" value="P:DNA recombination"/>
    <property type="evidence" value="ECO:0007669"/>
    <property type="project" value="UniProtKB-KW"/>
</dbReference>
<dbReference type="Gene3D" id="1.10.150.130">
    <property type="match status" value="1"/>
</dbReference>
<name>A0A174AZK7_9FIRM</name>
<feature type="domain" description="Tyr recombinase" evidence="7">
    <location>
        <begin position="179"/>
        <end position="399"/>
    </location>
</feature>
<reference evidence="9 10" key="1">
    <citation type="submission" date="2015-09" db="EMBL/GenBank/DDBJ databases">
        <authorList>
            <consortium name="Pathogen Informatics"/>
        </authorList>
    </citation>
    <scope>NUCLEOTIDE SEQUENCE [LARGE SCALE GENOMIC DNA]</scope>
    <source>
        <strain evidence="9 10">2789STDY5608849</strain>
    </source>
</reference>
<sequence>MAEGVRKRGKTWSYYFDTAKINGERKKIEKGGFRTQKEALDARAAAIAQYNNVGRTFSPKEISVSDYLDYWLETAIKKNIDHGYSYNTYRDYESKIRLHLKPAFGMYKLSSFQYAPDKVQEWVDNMKLKGLSKRMIQNTLTCLQGALNYAIIPLKYIQANPCIPVRVGKMPIDPDAKAHAEYVCPVEEFERILQRFPPENYFHLSLVVPYNCGTRISETFAIDLNEDVDFQKHELHIRGQWQKRNKTWYIKPPKYDSYRTIKMGETLEQALKYGIHQRKLNKLKYGGAYLNTYVMPDNSITQIRADIQVAYKEITPLCVKDTGELLTPDSFKYCARIVHYELGNVLFHSHCLRHTHGTILAEAGVNPKTVMERLGHKDITTTLQTYTFNTELMQQTAVDVFENAIHKKA</sequence>
<dbReference type="SUPFAM" id="SSF56349">
    <property type="entry name" value="DNA breaking-rejoining enzymes"/>
    <property type="match status" value="1"/>
</dbReference>
<evidence type="ECO:0000259" key="8">
    <source>
        <dbReference type="PROSITE" id="PS51900"/>
    </source>
</evidence>
<dbReference type="Pfam" id="PF00589">
    <property type="entry name" value="Phage_integrase"/>
    <property type="match status" value="1"/>
</dbReference>
<accession>A0A174AZK7</accession>
<gene>
    <name evidence="9" type="ORF">ERS852406_00951</name>
</gene>
<feature type="domain" description="Core-binding (CB)" evidence="8">
    <location>
        <begin position="62"/>
        <end position="151"/>
    </location>
</feature>
<dbReference type="EMBL" id="CYYV01000004">
    <property type="protein sequence ID" value="CUN93583.1"/>
    <property type="molecule type" value="Genomic_DNA"/>
</dbReference>
<dbReference type="PANTHER" id="PTHR30349:SF64">
    <property type="entry name" value="PROPHAGE INTEGRASE INTD-RELATED"/>
    <property type="match status" value="1"/>
</dbReference>
<evidence type="ECO:0000256" key="5">
    <source>
        <dbReference type="ARBA" id="ARBA00023172"/>
    </source>
</evidence>
<comment type="function">
    <text evidence="1">Site-specific tyrosine recombinase, which acts by catalyzing the cutting and rejoining of the recombining DNA molecules.</text>
</comment>
<evidence type="ECO:0000256" key="1">
    <source>
        <dbReference type="ARBA" id="ARBA00003283"/>
    </source>
</evidence>
<evidence type="ECO:0000256" key="3">
    <source>
        <dbReference type="ARBA" id="ARBA00022908"/>
    </source>
</evidence>
<dbReference type="InterPro" id="IPR002104">
    <property type="entry name" value="Integrase_catalytic"/>
</dbReference>
<dbReference type="InterPro" id="IPR044068">
    <property type="entry name" value="CB"/>
</dbReference>
<dbReference type="RefSeq" id="WP_055226737.1">
    <property type="nucleotide sequence ID" value="NZ_CYYV01000004.1"/>
</dbReference>
<dbReference type="CDD" id="cd01189">
    <property type="entry name" value="INT_ICEBs1_C_like"/>
    <property type="match status" value="1"/>
</dbReference>
<evidence type="ECO:0000259" key="7">
    <source>
        <dbReference type="PROSITE" id="PS51898"/>
    </source>
</evidence>
<dbReference type="InterPro" id="IPR013762">
    <property type="entry name" value="Integrase-like_cat_sf"/>
</dbReference>
<organism evidence="9 10">
    <name type="scientific">Fusicatenibacter saccharivorans</name>
    <dbReference type="NCBI Taxonomy" id="1150298"/>
    <lineage>
        <taxon>Bacteria</taxon>
        <taxon>Bacillati</taxon>
        <taxon>Bacillota</taxon>
        <taxon>Clostridia</taxon>
        <taxon>Lachnospirales</taxon>
        <taxon>Lachnospiraceae</taxon>
        <taxon>Fusicatenibacter</taxon>
    </lineage>
</organism>
<dbReference type="GO" id="GO:0003677">
    <property type="term" value="F:DNA binding"/>
    <property type="evidence" value="ECO:0007669"/>
    <property type="project" value="UniProtKB-UniRule"/>
</dbReference>
<dbReference type="InterPro" id="IPR004107">
    <property type="entry name" value="Integrase_SAM-like_N"/>
</dbReference>
<dbReference type="AlphaFoldDB" id="A0A174AZK7"/>
<dbReference type="InterPro" id="IPR011010">
    <property type="entry name" value="DNA_brk_join_enz"/>
</dbReference>
<keyword evidence="5" id="KW-0233">DNA recombination</keyword>
<dbReference type="PANTHER" id="PTHR30349">
    <property type="entry name" value="PHAGE INTEGRASE-RELATED"/>
    <property type="match status" value="1"/>
</dbReference>
<evidence type="ECO:0000256" key="4">
    <source>
        <dbReference type="ARBA" id="ARBA00023125"/>
    </source>
</evidence>
<dbReference type="InterPro" id="IPR010998">
    <property type="entry name" value="Integrase_recombinase_N"/>
</dbReference>
<dbReference type="PROSITE" id="PS51898">
    <property type="entry name" value="TYR_RECOMBINASE"/>
    <property type="match status" value="1"/>
</dbReference>
<dbReference type="Gene3D" id="1.10.443.10">
    <property type="entry name" value="Intergrase catalytic core"/>
    <property type="match status" value="1"/>
</dbReference>
<protein>
    <submittedName>
        <fullName evidence="9">Site-specific tyrosine recombinase XerC</fullName>
    </submittedName>
</protein>
<evidence type="ECO:0000313" key="10">
    <source>
        <dbReference type="Proteomes" id="UP000095706"/>
    </source>
</evidence>
<comment type="similarity">
    <text evidence="2">Belongs to the 'phage' integrase family.</text>
</comment>
<proteinExistence type="inferred from homology"/>
<keyword evidence="3" id="KW-0229">DNA integration</keyword>
<evidence type="ECO:0000313" key="9">
    <source>
        <dbReference type="EMBL" id="CUN93583.1"/>
    </source>
</evidence>
<dbReference type="GO" id="GO:0015074">
    <property type="term" value="P:DNA integration"/>
    <property type="evidence" value="ECO:0007669"/>
    <property type="project" value="UniProtKB-KW"/>
</dbReference>